<name>A0A7M1S177_9CAUD</name>
<accession>A0A7M1S177</accession>
<dbReference type="GeneID" id="65130186"/>
<evidence type="ECO:0000313" key="2">
    <source>
        <dbReference type="EMBL" id="QOR59579.1"/>
    </source>
</evidence>
<dbReference type="RefSeq" id="YP_010111737.1">
    <property type="nucleotide sequence ID" value="NC_055884.1"/>
</dbReference>
<feature type="transmembrane region" description="Helical" evidence="1">
    <location>
        <begin position="7"/>
        <end position="25"/>
    </location>
</feature>
<evidence type="ECO:0000256" key="1">
    <source>
        <dbReference type="SAM" id="Phobius"/>
    </source>
</evidence>
<dbReference type="Proteomes" id="UP000594161">
    <property type="component" value="Segment"/>
</dbReference>
<dbReference type="EMBL" id="MT774391">
    <property type="protein sequence ID" value="QOR59579.1"/>
    <property type="molecule type" value="Genomic_DNA"/>
</dbReference>
<feature type="transmembrane region" description="Helical" evidence="1">
    <location>
        <begin position="31"/>
        <end position="48"/>
    </location>
</feature>
<evidence type="ECO:0000313" key="3">
    <source>
        <dbReference type="Proteomes" id="UP000594161"/>
    </source>
</evidence>
<organism evidence="2 3">
    <name type="scientific">uncultured phage cr126_1</name>
    <dbReference type="NCBI Taxonomy" id="2772075"/>
    <lineage>
        <taxon>Viruses</taxon>
        <taxon>Duplodnaviria</taxon>
        <taxon>Heunggongvirae</taxon>
        <taxon>Uroviricota</taxon>
        <taxon>Caudoviricetes</taxon>
        <taxon>Crassvirales</taxon>
        <taxon>Steigviridae</taxon>
        <taxon>Asinivirinae</taxon>
        <taxon>Kolpuevirus</taxon>
        <taxon>Kolpuevirus hominis</taxon>
    </lineage>
</organism>
<reference evidence="2 3" key="1">
    <citation type="submission" date="2020-07" db="EMBL/GenBank/DDBJ databases">
        <title>Taxonomic proposal: Crassvirales, a new order of highly abundant and diverse bacterial viruses.</title>
        <authorList>
            <person name="Shkoporov A.N."/>
            <person name="Stockdale S.R."/>
            <person name="Guerin E."/>
            <person name="Ross R.P."/>
            <person name="Hill C."/>
        </authorList>
    </citation>
    <scope>NUCLEOTIDE SEQUENCE [LARGE SCALE GENOMIC DNA]</scope>
</reference>
<dbReference type="KEGG" id="vg:65130186"/>
<sequence>MNKVIKIAVWLVLIIWGINQSFNMISQANTVENVVGFFLLVAIVLVSYKTRCFTTIKFTRKHEK</sequence>
<proteinExistence type="predicted"/>
<keyword evidence="3" id="KW-1185">Reference proteome</keyword>
<keyword evidence="1" id="KW-0812">Transmembrane</keyword>
<protein>
    <submittedName>
        <fullName evidence="2">Uncharacterized protein</fullName>
    </submittedName>
</protein>
<keyword evidence="1" id="KW-1133">Transmembrane helix</keyword>
<keyword evidence="1" id="KW-0472">Membrane</keyword>